<dbReference type="GO" id="GO:0046872">
    <property type="term" value="F:metal ion binding"/>
    <property type="evidence" value="ECO:0007669"/>
    <property type="project" value="UniProtKB-KW"/>
</dbReference>
<dbReference type="Gene3D" id="3.40.630.10">
    <property type="entry name" value="Zn peptidases"/>
    <property type="match status" value="1"/>
</dbReference>
<dbReference type="GO" id="GO:0008233">
    <property type="term" value="F:peptidase activity"/>
    <property type="evidence" value="ECO:0007669"/>
    <property type="project" value="UniProtKB-KW"/>
</dbReference>
<evidence type="ECO:0000313" key="5">
    <source>
        <dbReference type="Proteomes" id="UP001139644"/>
    </source>
</evidence>
<keyword evidence="3" id="KW-0378">Hydrolase</keyword>
<reference evidence="4" key="1">
    <citation type="journal article" date="2022" name="J. Anim. Sci.">
        <title>Whole genome sequence analyses-based assessment of virulence potential and antimicrobial susceptibilities and resistance of Enterococcus faecium strains isolated from commercial swine and cattle probiotic products.</title>
        <authorList>
            <person name="Shridhar P.B."/>
            <person name="Amachawadi R.G."/>
            <person name="Tokach M."/>
            <person name="Patel I."/>
            <person name="Gangiredla J."/>
            <person name="Mammel M."/>
            <person name="Nagaraja T.G."/>
        </authorList>
    </citation>
    <scope>NUCLEOTIDE SEQUENCE</scope>
    <source>
        <strain evidence="4">EF215</strain>
    </source>
</reference>
<dbReference type="InterPro" id="IPR002933">
    <property type="entry name" value="Peptidase_M20"/>
</dbReference>
<dbReference type="GO" id="GO:0006508">
    <property type="term" value="P:proteolysis"/>
    <property type="evidence" value="ECO:0007669"/>
    <property type="project" value="UniProtKB-KW"/>
</dbReference>
<comment type="caution">
    <text evidence="4">The sequence shown here is derived from an EMBL/GenBank/DDBJ whole genome shotgun (WGS) entry which is preliminary data.</text>
</comment>
<dbReference type="InterPro" id="IPR001261">
    <property type="entry name" value="ArgE/DapE_CS"/>
</dbReference>
<dbReference type="PROSITE" id="PS00758">
    <property type="entry name" value="ARGE_DAPE_CPG2_1"/>
    <property type="match status" value="1"/>
</dbReference>
<evidence type="ECO:0000313" key="4">
    <source>
        <dbReference type="EMBL" id="MBX4224227.1"/>
    </source>
</evidence>
<evidence type="ECO:0000256" key="2">
    <source>
        <dbReference type="ARBA" id="ARBA00022723"/>
    </source>
</evidence>
<dbReference type="Pfam" id="PF01546">
    <property type="entry name" value="Peptidase_M20"/>
    <property type="match status" value="1"/>
</dbReference>
<dbReference type="Proteomes" id="UP001139644">
    <property type="component" value="Unassembled WGS sequence"/>
</dbReference>
<dbReference type="SUPFAM" id="SSF53187">
    <property type="entry name" value="Zn-dependent exopeptidases"/>
    <property type="match status" value="1"/>
</dbReference>
<organism evidence="4 5">
    <name type="scientific">Enterococcus faecium</name>
    <name type="common">Streptococcus faecium</name>
    <dbReference type="NCBI Taxonomy" id="1352"/>
    <lineage>
        <taxon>Bacteria</taxon>
        <taxon>Bacillati</taxon>
        <taxon>Bacillota</taxon>
        <taxon>Bacilli</taxon>
        <taxon>Lactobacillales</taxon>
        <taxon>Enterococcaceae</taxon>
        <taxon>Enterococcus</taxon>
    </lineage>
</organism>
<dbReference type="PANTHER" id="PTHR43270">
    <property type="entry name" value="BETA-ALA-HIS DIPEPTIDASE"/>
    <property type="match status" value="1"/>
</dbReference>
<name>A0A9X1K9V2_ENTFC</name>
<dbReference type="PANTHER" id="PTHR43270:SF4">
    <property type="entry name" value="CARNOSINE DIPEPTIDASE 2, ISOFORM A"/>
    <property type="match status" value="1"/>
</dbReference>
<feature type="non-terminal residue" evidence="4">
    <location>
        <position position="97"/>
    </location>
</feature>
<dbReference type="InterPro" id="IPR051458">
    <property type="entry name" value="Cyt/Met_Dipeptidase"/>
</dbReference>
<dbReference type="EMBL" id="JAIFOC010000587">
    <property type="protein sequence ID" value="MBX4224227.1"/>
    <property type="molecule type" value="Genomic_DNA"/>
</dbReference>
<gene>
    <name evidence="4" type="ORF">KYX88_16240</name>
</gene>
<sequence>MFIIEHQTDEYPLGAGPALALKKVLSFGERDGFRVKNIDNLAGHIECGEETAESLGILGHVDVVPPGEGWATDPFEPIIKEGKLFARGSSDDKGPCI</sequence>
<proteinExistence type="predicted"/>
<keyword evidence="1" id="KW-0645">Protease</keyword>
<protein>
    <submittedName>
        <fullName evidence="4">M20/M25/M40 family metallo-hydrolase</fullName>
    </submittedName>
</protein>
<evidence type="ECO:0000256" key="3">
    <source>
        <dbReference type="ARBA" id="ARBA00022801"/>
    </source>
</evidence>
<accession>A0A9X1K9V2</accession>
<evidence type="ECO:0000256" key="1">
    <source>
        <dbReference type="ARBA" id="ARBA00022670"/>
    </source>
</evidence>
<dbReference type="AlphaFoldDB" id="A0A9X1K9V2"/>
<keyword evidence="2" id="KW-0479">Metal-binding</keyword>